<dbReference type="PROSITE" id="PS50213">
    <property type="entry name" value="FAS1"/>
    <property type="match status" value="1"/>
</dbReference>
<dbReference type="InterPro" id="IPR000782">
    <property type="entry name" value="FAS1_domain"/>
</dbReference>
<dbReference type="Proteomes" id="UP001295423">
    <property type="component" value="Unassembled WGS sequence"/>
</dbReference>
<proteinExistence type="predicted"/>
<dbReference type="InterPro" id="IPR036378">
    <property type="entry name" value="FAS1_dom_sf"/>
</dbReference>
<evidence type="ECO:0000256" key="1">
    <source>
        <dbReference type="SAM" id="SignalP"/>
    </source>
</evidence>
<dbReference type="Pfam" id="PF02469">
    <property type="entry name" value="Fasciclin"/>
    <property type="match status" value="1"/>
</dbReference>
<name>A0AAD2CN57_9STRA</name>
<dbReference type="Gene3D" id="2.30.180.10">
    <property type="entry name" value="FAS1 domain"/>
    <property type="match status" value="1"/>
</dbReference>
<keyword evidence="1" id="KW-0732">Signal</keyword>
<feature type="domain" description="FAS1" evidence="2">
    <location>
        <begin position="21"/>
        <end position="152"/>
    </location>
</feature>
<reference evidence="3" key="1">
    <citation type="submission" date="2023-08" db="EMBL/GenBank/DDBJ databases">
        <authorList>
            <person name="Audoor S."/>
            <person name="Bilcke G."/>
        </authorList>
    </citation>
    <scope>NUCLEOTIDE SEQUENCE</scope>
</reference>
<gene>
    <name evidence="3" type="ORF">CYCCA115_LOCUS4468</name>
</gene>
<accession>A0AAD2CN57</accession>
<dbReference type="AlphaFoldDB" id="A0AAD2CN57"/>
<protein>
    <recommendedName>
        <fullName evidence="2">FAS1 domain-containing protein</fullName>
    </recommendedName>
</protein>
<evidence type="ECO:0000313" key="4">
    <source>
        <dbReference type="Proteomes" id="UP001295423"/>
    </source>
</evidence>
<dbReference type="EMBL" id="CAKOGP040000446">
    <property type="protein sequence ID" value="CAJ1935130.1"/>
    <property type="molecule type" value="Genomic_DNA"/>
</dbReference>
<feature type="chain" id="PRO_5042165091" description="FAS1 domain-containing protein" evidence="1">
    <location>
        <begin position="22"/>
        <end position="205"/>
    </location>
</feature>
<dbReference type="SUPFAM" id="SSF82153">
    <property type="entry name" value="FAS1 domain"/>
    <property type="match status" value="1"/>
</dbReference>
<evidence type="ECO:0000313" key="3">
    <source>
        <dbReference type="EMBL" id="CAJ1935130.1"/>
    </source>
</evidence>
<evidence type="ECO:0000259" key="2">
    <source>
        <dbReference type="PROSITE" id="PS50213"/>
    </source>
</evidence>
<organism evidence="3 4">
    <name type="scientific">Cylindrotheca closterium</name>
    <dbReference type="NCBI Taxonomy" id="2856"/>
    <lineage>
        <taxon>Eukaryota</taxon>
        <taxon>Sar</taxon>
        <taxon>Stramenopiles</taxon>
        <taxon>Ochrophyta</taxon>
        <taxon>Bacillariophyta</taxon>
        <taxon>Bacillariophyceae</taxon>
        <taxon>Bacillariophycidae</taxon>
        <taxon>Bacillariales</taxon>
        <taxon>Bacillariaceae</taxon>
        <taxon>Cylindrotheca</taxon>
    </lineage>
</organism>
<dbReference type="SMART" id="SM00554">
    <property type="entry name" value="FAS1"/>
    <property type="match status" value="1"/>
</dbReference>
<keyword evidence="4" id="KW-1185">Reference proteome</keyword>
<comment type="caution">
    <text evidence="3">The sequence shown here is derived from an EMBL/GenBank/DDBJ whole genome shotgun (WGS) entry which is preliminary data.</text>
</comment>
<feature type="signal peptide" evidence="1">
    <location>
        <begin position="1"/>
        <end position="21"/>
    </location>
</feature>
<sequence length="205" mass="20782">MSSIFASTICLLLLTLQYAGAESFISQSVATGQFGLLNATMVQYNVASLLALLGGSKITIFGPTDAALTAAGITDPSSLSEPVLLRHGVVGQYTAATIATKACHDLTSLSQTSLTVMTAADGSITVNGVAVNATYADIVGDEGVFHGINGIIPASYPACPTEAPAPTDAPTNDEGAADESAATMVAMMAGSIMFLSTFVCSCFLL</sequence>